<dbReference type="Pfam" id="PF00026">
    <property type="entry name" value="Asp"/>
    <property type="match status" value="1"/>
</dbReference>
<feature type="disulfide bond" evidence="9">
    <location>
        <begin position="113"/>
        <end position="119"/>
    </location>
</feature>
<dbReference type="PROSITE" id="PS50015">
    <property type="entry name" value="SAP_B"/>
    <property type="match status" value="2"/>
</dbReference>
<dbReference type="Proteomes" id="UP000663760">
    <property type="component" value="Chromosome 6"/>
</dbReference>
<dbReference type="SUPFAM" id="SSF50630">
    <property type="entry name" value="Acid proteases"/>
    <property type="match status" value="1"/>
</dbReference>
<dbReference type="Gene3D" id="2.40.70.10">
    <property type="entry name" value="Acid Proteases"/>
    <property type="match status" value="2"/>
</dbReference>
<dbReference type="InterPro" id="IPR011001">
    <property type="entry name" value="Saposin-like"/>
</dbReference>
<evidence type="ECO:0000256" key="9">
    <source>
        <dbReference type="PIRSR" id="PIRSR601461-2"/>
    </source>
</evidence>
<gene>
    <name evidence="14" type="ORF">SI8410_06009272</name>
</gene>
<dbReference type="InterPro" id="IPR033121">
    <property type="entry name" value="PEPTIDASE_A1"/>
</dbReference>
<evidence type="ECO:0000259" key="12">
    <source>
        <dbReference type="PROSITE" id="PS50015"/>
    </source>
</evidence>
<dbReference type="SUPFAM" id="SSF47862">
    <property type="entry name" value="Saposin"/>
    <property type="match status" value="1"/>
</dbReference>
<name>A0A7I8KLE7_SPIIN</name>
<evidence type="ECO:0000256" key="5">
    <source>
        <dbReference type="ARBA" id="ARBA00023145"/>
    </source>
</evidence>
<dbReference type="Gene3D" id="1.10.225.10">
    <property type="entry name" value="Saposin-like"/>
    <property type="match status" value="1"/>
</dbReference>
<keyword evidence="3 10" id="KW-0064">Aspartyl protease</keyword>
<sequence length="513" mass="56432">MGEKVFLALLTLWAFSSPFVPASCDGLVRINLKKNKLDSNLLRAARTVARENICLQGRGLQQSLGDSNMDFVSLKNFMDARYYGKISIGTPPQNFTVVFDTGSSNLWVPSLKCYFSIACFLHSRYRSGQSCSYRMNGKSSKISYGIGLVSGFLSQDHVRIGNLIIKDHVFTEVKKESNPILLLATFDGILGLGFQEISAGGIPPIWQPMIEQNLIEEQVFSFWLNRNVEDTDGGEIVFGGVDPQHFKGNHTFVPVTRKGYWQFELGDFVIGNESTGVCSTGCDAIMDSGTSMLAGPTSAVTQINHAIGAQGIVSVECKEVVSEHGLRMFELLTNESQAHNVCGHIGLCSLDGAINMGIESVLDRRSGEGSSSGYDALCKKRRKTAVCSACQMAVVWMQKQLKRNQTRDRILKYVDELCERVPNPMRESAVNCDQISSMPDVSFRIGSKDFRLAPDQYIIKLEQGDTTICLSGFVPLDVRPPGAPLWILGDVFMGAYHTAFDFGNLRIGFAEAA</sequence>
<keyword evidence="6 9" id="KW-1015">Disulfide bond</keyword>
<feature type="chain" id="PRO_5029838248" evidence="11">
    <location>
        <begin position="23"/>
        <end position="513"/>
    </location>
</feature>
<dbReference type="GO" id="GO:0004190">
    <property type="term" value="F:aspartic-type endopeptidase activity"/>
    <property type="evidence" value="ECO:0007669"/>
    <property type="project" value="UniProtKB-KW"/>
</dbReference>
<organism evidence="14 15">
    <name type="scientific">Spirodela intermedia</name>
    <name type="common">Intermediate duckweed</name>
    <dbReference type="NCBI Taxonomy" id="51605"/>
    <lineage>
        <taxon>Eukaryota</taxon>
        <taxon>Viridiplantae</taxon>
        <taxon>Streptophyta</taxon>
        <taxon>Embryophyta</taxon>
        <taxon>Tracheophyta</taxon>
        <taxon>Spermatophyta</taxon>
        <taxon>Magnoliopsida</taxon>
        <taxon>Liliopsida</taxon>
        <taxon>Araceae</taxon>
        <taxon>Lemnoideae</taxon>
        <taxon>Spirodela</taxon>
    </lineage>
</organism>
<evidence type="ECO:0000256" key="3">
    <source>
        <dbReference type="ARBA" id="ARBA00022750"/>
    </source>
</evidence>
<dbReference type="InterPro" id="IPR008139">
    <property type="entry name" value="SaposinB_dom"/>
</dbReference>
<evidence type="ECO:0000256" key="8">
    <source>
        <dbReference type="PIRSR" id="PIRSR601461-1"/>
    </source>
</evidence>
<dbReference type="PANTHER" id="PTHR47966:SF28">
    <property type="entry name" value="OS01G0290000 PROTEIN"/>
    <property type="match status" value="1"/>
</dbReference>
<accession>A0A7I8KLE7</accession>
<feature type="domain" description="Peptidase A1" evidence="13">
    <location>
        <begin position="82"/>
        <end position="510"/>
    </location>
</feature>
<proteinExistence type="inferred from homology"/>
<evidence type="ECO:0000256" key="4">
    <source>
        <dbReference type="ARBA" id="ARBA00022801"/>
    </source>
</evidence>
<evidence type="ECO:0000256" key="2">
    <source>
        <dbReference type="ARBA" id="ARBA00022670"/>
    </source>
</evidence>
<evidence type="ECO:0000256" key="1">
    <source>
        <dbReference type="ARBA" id="ARBA00007447"/>
    </source>
</evidence>
<dbReference type="InterPro" id="IPR001461">
    <property type="entry name" value="Aspartic_peptidase_A1"/>
</dbReference>
<dbReference type="GO" id="GO:0006629">
    <property type="term" value="P:lipid metabolic process"/>
    <property type="evidence" value="ECO:0007669"/>
    <property type="project" value="InterPro"/>
</dbReference>
<dbReference type="PANTHER" id="PTHR47966">
    <property type="entry name" value="BETA-SITE APP-CLEAVING ENZYME, ISOFORM A-RELATED"/>
    <property type="match status" value="1"/>
</dbReference>
<evidence type="ECO:0000313" key="14">
    <source>
        <dbReference type="EMBL" id="CAA7398607.1"/>
    </source>
</evidence>
<evidence type="ECO:0000259" key="13">
    <source>
        <dbReference type="PROSITE" id="PS51767"/>
    </source>
</evidence>
<evidence type="ECO:0000256" key="10">
    <source>
        <dbReference type="RuleBase" id="RU000454"/>
    </source>
</evidence>
<dbReference type="OrthoDB" id="771136at2759"/>
<comment type="similarity">
    <text evidence="1 10">Belongs to the peptidase A1 family.</text>
</comment>
<dbReference type="InterPro" id="IPR008138">
    <property type="entry name" value="SapB_2"/>
</dbReference>
<dbReference type="AlphaFoldDB" id="A0A7I8KLE7"/>
<dbReference type="PROSITE" id="PS51767">
    <property type="entry name" value="PEPTIDASE_A1"/>
    <property type="match status" value="1"/>
</dbReference>
<keyword evidence="2 10" id="KW-0645">Protease</keyword>
<dbReference type="Pfam" id="PF05184">
    <property type="entry name" value="SapB_1"/>
    <property type="match status" value="1"/>
</dbReference>
<evidence type="ECO:0000256" key="6">
    <source>
        <dbReference type="ARBA" id="ARBA00023157"/>
    </source>
</evidence>
<protein>
    <submittedName>
        <fullName evidence="14">Uncharacterized protein</fullName>
    </submittedName>
</protein>
<dbReference type="PRINTS" id="PR00792">
    <property type="entry name" value="PEPSIN"/>
</dbReference>
<keyword evidence="15" id="KW-1185">Reference proteome</keyword>
<dbReference type="FunFam" id="2.40.70.10:FF:000115">
    <property type="entry name" value="Lysosomal aspartic protease"/>
    <property type="match status" value="1"/>
</dbReference>
<dbReference type="Pfam" id="PF03489">
    <property type="entry name" value="SapB_2"/>
    <property type="match status" value="1"/>
</dbReference>
<keyword evidence="11" id="KW-0732">Signal</keyword>
<keyword evidence="4 10" id="KW-0378">Hydrolase</keyword>
<evidence type="ECO:0000256" key="11">
    <source>
        <dbReference type="SAM" id="SignalP"/>
    </source>
</evidence>
<feature type="domain" description="Saposin B-type" evidence="12">
    <location>
        <begin position="312"/>
        <end position="352"/>
    </location>
</feature>
<dbReference type="EMBL" id="LR746269">
    <property type="protein sequence ID" value="CAA7398607.1"/>
    <property type="molecule type" value="Genomic_DNA"/>
</dbReference>
<keyword evidence="7" id="KW-0325">Glycoprotein</keyword>
<dbReference type="GO" id="GO:0006508">
    <property type="term" value="P:proteolysis"/>
    <property type="evidence" value="ECO:0007669"/>
    <property type="project" value="UniProtKB-KW"/>
</dbReference>
<evidence type="ECO:0000313" key="15">
    <source>
        <dbReference type="Proteomes" id="UP000663760"/>
    </source>
</evidence>
<dbReference type="InterPro" id="IPR021109">
    <property type="entry name" value="Peptidase_aspartic_dom_sf"/>
</dbReference>
<feature type="active site" evidence="8">
    <location>
        <position position="100"/>
    </location>
</feature>
<dbReference type="InterPro" id="IPR007856">
    <property type="entry name" value="SapB_1"/>
</dbReference>
<dbReference type="PROSITE" id="PS00141">
    <property type="entry name" value="ASP_PROTEASE"/>
    <property type="match status" value="1"/>
</dbReference>
<dbReference type="InterPro" id="IPR001969">
    <property type="entry name" value="Aspartic_peptidase_AS"/>
</dbReference>
<evidence type="ECO:0000256" key="7">
    <source>
        <dbReference type="ARBA" id="ARBA00023180"/>
    </source>
</evidence>
<feature type="signal peptide" evidence="11">
    <location>
        <begin position="1"/>
        <end position="22"/>
    </location>
</feature>
<feature type="domain" description="Saposin B-type" evidence="12">
    <location>
        <begin position="383"/>
        <end position="424"/>
    </location>
</feature>
<feature type="active site" evidence="8">
    <location>
        <position position="287"/>
    </location>
</feature>
<keyword evidence="5" id="KW-0865">Zymogen</keyword>
<reference evidence="14" key="1">
    <citation type="submission" date="2020-02" db="EMBL/GenBank/DDBJ databases">
        <authorList>
            <person name="Scholz U."/>
            <person name="Mascher M."/>
            <person name="Fiebig A."/>
        </authorList>
    </citation>
    <scope>NUCLEOTIDE SEQUENCE</scope>
</reference>